<dbReference type="AlphaFoldDB" id="A0A382TEL0"/>
<organism evidence="1">
    <name type="scientific">marine metagenome</name>
    <dbReference type="NCBI Taxonomy" id="408172"/>
    <lineage>
        <taxon>unclassified sequences</taxon>
        <taxon>metagenomes</taxon>
        <taxon>ecological metagenomes</taxon>
    </lineage>
</organism>
<sequence>VKNVGESKARKVVYRVENEANQEISVGHLVHRFSPDCHQKLVFQPLSPIPGVG</sequence>
<reference evidence="1" key="1">
    <citation type="submission" date="2018-05" db="EMBL/GenBank/DDBJ databases">
        <authorList>
            <person name="Lanie J.A."/>
            <person name="Ng W.-L."/>
            <person name="Kazmierczak K.M."/>
            <person name="Andrzejewski T.M."/>
            <person name="Davidsen T.M."/>
            <person name="Wayne K.J."/>
            <person name="Tettelin H."/>
            <person name="Glass J.I."/>
            <person name="Rusch D."/>
            <person name="Podicherti R."/>
            <person name="Tsui H.-C.T."/>
            <person name="Winkler M.E."/>
        </authorList>
    </citation>
    <scope>NUCLEOTIDE SEQUENCE</scope>
</reference>
<feature type="non-terminal residue" evidence="1">
    <location>
        <position position="1"/>
    </location>
</feature>
<feature type="non-terminal residue" evidence="1">
    <location>
        <position position="53"/>
    </location>
</feature>
<name>A0A382TEL0_9ZZZZ</name>
<protein>
    <submittedName>
        <fullName evidence="1">Uncharacterized protein</fullName>
    </submittedName>
</protein>
<proteinExistence type="predicted"/>
<accession>A0A382TEL0</accession>
<evidence type="ECO:0000313" key="1">
    <source>
        <dbReference type="EMBL" id="SVD20560.1"/>
    </source>
</evidence>
<gene>
    <name evidence="1" type="ORF">METZ01_LOCUS373414</name>
</gene>
<dbReference type="EMBL" id="UINC01136039">
    <property type="protein sequence ID" value="SVD20560.1"/>
    <property type="molecule type" value="Genomic_DNA"/>
</dbReference>